<evidence type="ECO:0000313" key="1">
    <source>
        <dbReference type="EMBL" id="CAG6478520.1"/>
    </source>
</evidence>
<accession>A0A8D8BP02</accession>
<sequence length="107" mass="12276">MNLCPCTPYVKKTPFWSRTGIVLTACQEIKTVTLKHITQGRNTCLERILPKNSPTPSETYLRTPWRFSLVPFKKMDHFPHLMSFSLSLVNYSGKSSYLHGEVQSATR</sequence>
<organism evidence="1">
    <name type="scientific">Culex pipiens</name>
    <name type="common">House mosquito</name>
    <dbReference type="NCBI Taxonomy" id="7175"/>
    <lineage>
        <taxon>Eukaryota</taxon>
        <taxon>Metazoa</taxon>
        <taxon>Ecdysozoa</taxon>
        <taxon>Arthropoda</taxon>
        <taxon>Hexapoda</taxon>
        <taxon>Insecta</taxon>
        <taxon>Pterygota</taxon>
        <taxon>Neoptera</taxon>
        <taxon>Endopterygota</taxon>
        <taxon>Diptera</taxon>
        <taxon>Nematocera</taxon>
        <taxon>Culicoidea</taxon>
        <taxon>Culicidae</taxon>
        <taxon>Culicinae</taxon>
        <taxon>Culicini</taxon>
        <taxon>Culex</taxon>
        <taxon>Culex</taxon>
    </lineage>
</organism>
<proteinExistence type="predicted"/>
<protein>
    <submittedName>
        <fullName evidence="1">(northern house mosquito) hypothetical protein</fullName>
    </submittedName>
</protein>
<dbReference type="AlphaFoldDB" id="A0A8D8BP02"/>
<dbReference type="EMBL" id="HBUE01083299">
    <property type="protein sequence ID" value="CAG6478520.1"/>
    <property type="molecule type" value="Transcribed_RNA"/>
</dbReference>
<name>A0A8D8BP02_CULPI</name>
<reference evidence="1" key="1">
    <citation type="submission" date="2021-05" db="EMBL/GenBank/DDBJ databases">
        <authorList>
            <person name="Alioto T."/>
            <person name="Alioto T."/>
            <person name="Gomez Garrido J."/>
        </authorList>
    </citation>
    <scope>NUCLEOTIDE SEQUENCE</scope>
</reference>